<evidence type="ECO:0000313" key="1">
    <source>
        <dbReference type="EMBL" id="CAB4577058.1"/>
    </source>
</evidence>
<name>A0A6J6G1A0_9ZZZZ</name>
<proteinExistence type="predicted"/>
<dbReference type="AlphaFoldDB" id="A0A6J6G1A0"/>
<sequence>MFDVVRDLKPSAAKPTRAAAGFPTTAPVQFYVTPKRRVLLRYLRNAIGVKLGGVNNRAGNTADELRRAFHLCLC</sequence>
<evidence type="ECO:0000313" key="3">
    <source>
        <dbReference type="EMBL" id="CAB4653017.1"/>
    </source>
</evidence>
<gene>
    <name evidence="1" type="ORF">UFOPK1603_01508</name>
    <name evidence="2" type="ORF">UFOPK1711_01980</name>
    <name evidence="3" type="ORF">UFOPK2143_01395</name>
</gene>
<dbReference type="EMBL" id="CAEZTR010000210">
    <property type="protein sequence ID" value="CAB4593849.1"/>
    <property type="molecule type" value="Genomic_DNA"/>
</dbReference>
<accession>A0A6J6G1A0</accession>
<protein>
    <submittedName>
        <fullName evidence="2">Unannotated protein</fullName>
    </submittedName>
</protein>
<evidence type="ECO:0000313" key="2">
    <source>
        <dbReference type="EMBL" id="CAB4593849.1"/>
    </source>
</evidence>
<dbReference type="EMBL" id="CAEZVV010000110">
    <property type="protein sequence ID" value="CAB4653017.1"/>
    <property type="molecule type" value="Genomic_DNA"/>
</dbReference>
<dbReference type="EMBL" id="CAEZTG010000171">
    <property type="protein sequence ID" value="CAB4577058.1"/>
    <property type="molecule type" value="Genomic_DNA"/>
</dbReference>
<organism evidence="2">
    <name type="scientific">freshwater metagenome</name>
    <dbReference type="NCBI Taxonomy" id="449393"/>
    <lineage>
        <taxon>unclassified sequences</taxon>
        <taxon>metagenomes</taxon>
        <taxon>ecological metagenomes</taxon>
    </lineage>
</organism>
<reference evidence="2" key="1">
    <citation type="submission" date="2020-05" db="EMBL/GenBank/DDBJ databases">
        <authorList>
            <person name="Chiriac C."/>
            <person name="Salcher M."/>
            <person name="Ghai R."/>
            <person name="Kavagutti S V."/>
        </authorList>
    </citation>
    <scope>NUCLEOTIDE SEQUENCE</scope>
</reference>